<reference evidence="3 4" key="1">
    <citation type="journal article" date="2020" name="Microb. Ecol.">
        <title>Ecogenomics of the Marine Benthic Filamentous Cyanobacterium Adonisia.</title>
        <authorList>
            <person name="Walter J.M."/>
            <person name="Coutinho F.H."/>
            <person name="Leomil L."/>
            <person name="Hargreaves P.I."/>
            <person name="Campeao M.E."/>
            <person name="Vieira V.V."/>
            <person name="Silva B.S."/>
            <person name="Fistarol G.O."/>
            <person name="Salomon P.S."/>
            <person name="Sawabe T."/>
            <person name="Mino S."/>
            <person name="Hosokawa M."/>
            <person name="Miyashita H."/>
            <person name="Maruyama F."/>
            <person name="van Verk M.C."/>
            <person name="Dutilh B.E."/>
            <person name="Thompson C.C."/>
            <person name="Thompson F.L."/>
        </authorList>
    </citation>
    <scope>NUCLEOTIDE SEQUENCE [LARGE SCALE GENOMIC DNA]</scope>
    <source>
        <strain evidence="3 4">CCMR0081</strain>
    </source>
</reference>
<evidence type="ECO:0000256" key="1">
    <source>
        <dbReference type="SAM" id="MobiDB-lite"/>
    </source>
</evidence>
<name>A0A6M0RWJ5_9CYAN</name>
<dbReference type="Proteomes" id="UP000481033">
    <property type="component" value="Unassembled WGS sequence"/>
</dbReference>
<feature type="compositionally biased region" description="Basic and acidic residues" evidence="1">
    <location>
        <begin position="218"/>
        <end position="233"/>
    </location>
</feature>
<evidence type="ECO:0000313" key="4">
    <source>
        <dbReference type="Proteomes" id="UP000481033"/>
    </source>
</evidence>
<sequence length="270" mass="29751">MSFEQSRLRSDMIGTQVITRSTGRRLGVVSQLWVDIDRGRGEGGEVVALGLRDNILSKVVSGPEQIMLLSSIRQIGDVILVDDDSVIEDDISVANYTNLVKSEVITESGEGLGRVRGFKFDVVSGKLLSLVIASMGLPQIPDQVISSYELPVEEIVSTGPDRIIVFEGSEEKLKQISVGLLERLGLGSAPWEREDDGYIMPTSASNQLPSGLKQEAPAPRREAAPPQRLELEQPSRPPMEQAIPEEEPYQAQPLNIPQKKKVIEYEEEDF</sequence>
<accession>A0A6M0RWJ5</accession>
<comment type="caution">
    <text evidence="3">The sequence shown here is derived from an EMBL/GenBank/DDBJ whole genome shotgun (WGS) entry which is preliminary data.</text>
</comment>
<dbReference type="InterPro" id="IPR011033">
    <property type="entry name" value="PRC_barrel-like_sf"/>
</dbReference>
<dbReference type="AlphaFoldDB" id="A0A6M0RWJ5"/>
<protein>
    <submittedName>
        <fullName evidence="3">Photosystem reaction center subunit H</fullName>
    </submittedName>
</protein>
<feature type="domain" description="PRC-barrel" evidence="2">
    <location>
        <begin position="95"/>
        <end position="171"/>
    </location>
</feature>
<dbReference type="EMBL" id="QXHD01000004">
    <property type="protein sequence ID" value="NEZ60506.1"/>
    <property type="molecule type" value="Genomic_DNA"/>
</dbReference>
<feature type="region of interest" description="Disordered" evidence="1">
    <location>
        <begin position="192"/>
        <end position="270"/>
    </location>
</feature>
<gene>
    <name evidence="3" type="ORF">DXZ20_33675</name>
</gene>
<dbReference type="PANTHER" id="PTHR36740">
    <property type="entry name" value="PRC DOMAIN-CONTAINING PROTEIN"/>
    <property type="match status" value="1"/>
</dbReference>
<dbReference type="InterPro" id="IPR027275">
    <property type="entry name" value="PRC-brl_dom"/>
</dbReference>
<organism evidence="3 4">
    <name type="scientific">Adonisia turfae CCMR0081</name>
    <dbReference type="NCBI Taxonomy" id="2292702"/>
    <lineage>
        <taxon>Bacteria</taxon>
        <taxon>Bacillati</taxon>
        <taxon>Cyanobacteriota</taxon>
        <taxon>Adonisia</taxon>
        <taxon>Adonisia turfae</taxon>
    </lineage>
</organism>
<dbReference type="Gene3D" id="2.30.30.240">
    <property type="entry name" value="PRC-barrel domain"/>
    <property type="match status" value="2"/>
</dbReference>
<evidence type="ECO:0000313" key="3">
    <source>
        <dbReference type="EMBL" id="NEZ60506.1"/>
    </source>
</evidence>
<evidence type="ECO:0000259" key="2">
    <source>
        <dbReference type="Pfam" id="PF05239"/>
    </source>
</evidence>
<dbReference type="PANTHER" id="PTHR36740:SF1">
    <property type="entry name" value="PRC-BARREL DOMAIN-CONTAINING PROTEIN"/>
    <property type="match status" value="1"/>
</dbReference>
<dbReference type="RefSeq" id="WP_163661203.1">
    <property type="nucleotide sequence ID" value="NZ_QXHD01000004.1"/>
</dbReference>
<feature type="domain" description="PRC-barrel" evidence="2">
    <location>
        <begin position="9"/>
        <end position="45"/>
    </location>
</feature>
<dbReference type="SUPFAM" id="SSF50346">
    <property type="entry name" value="PRC-barrel domain"/>
    <property type="match status" value="2"/>
</dbReference>
<proteinExistence type="predicted"/>
<keyword evidence="4" id="KW-1185">Reference proteome</keyword>
<dbReference type="Pfam" id="PF05239">
    <property type="entry name" value="PRC"/>
    <property type="match status" value="2"/>
</dbReference>